<feature type="transmembrane region" description="Helical" evidence="1">
    <location>
        <begin position="80"/>
        <end position="98"/>
    </location>
</feature>
<gene>
    <name evidence="2" type="ORF">METZ01_LOCUS258795</name>
</gene>
<feature type="transmembrane region" description="Helical" evidence="1">
    <location>
        <begin position="45"/>
        <end position="68"/>
    </location>
</feature>
<evidence type="ECO:0000313" key="2">
    <source>
        <dbReference type="EMBL" id="SVC05941.1"/>
    </source>
</evidence>
<name>A0A382J514_9ZZZZ</name>
<accession>A0A382J514</accession>
<keyword evidence="1" id="KW-0472">Membrane</keyword>
<dbReference type="AlphaFoldDB" id="A0A382J514"/>
<protein>
    <submittedName>
        <fullName evidence="2">Uncharacterized protein</fullName>
    </submittedName>
</protein>
<evidence type="ECO:0000256" key="1">
    <source>
        <dbReference type="SAM" id="Phobius"/>
    </source>
</evidence>
<proteinExistence type="predicted"/>
<reference evidence="2" key="1">
    <citation type="submission" date="2018-05" db="EMBL/GenBank/DDBJ databases">
        <authorList>
            <person name="Lanie J.A."/>
            <person name="Ng W.-L."/>
            <person name="Kazmierczak K.M."/>
            <person name="Andrzejewski T.M."/>
            <person name="Davidsen T.M."/>
            <person name="Wayne K.J."/>
            <person name="Tettelin H."/>
            <person name="Glass J.I."/>
            <person name="Rusch D."/>
            <person name="Podicherti R."/>
            <person name="Tsui H.-C.T."/>
            <person name="Winkler M.E."/>
        </authorList>
    </citation>
    <scope>NUCLEOTIDE SEQUENCE</scope>
</reference>
<dbReference type="EMBL" id="UINC01071210">
    <property type="protein sequence ID" value="SVC05941.1"/>
    <property type="molecule type" value="Genomic_DNA"/>
</dbReference>
<keyword evidence="1" id="KW-0812">Transmembrane</keyword>
<keyword evidence="1" id="KW-1133">Transmembrane helix</keyword>
<sequence>MAEADTPSPDEEPGDLASRATDRIVDAVGALRSRTTEPLLTATRAIVYGTFATVVGTAFLALFGIGLFRLLDTVLPGESWSAFLALGAACVAAGAWLWSRRTRSAG</sequence>
<organism evidence="2">
    <name type="scientific">marine metagenome</name>
    <dbReference type="NCBI Taxonomy" id="408172"/>
    <lineage>
        <taxon>unclassified sequences</taxon>
        <taxon>metagenomes</taxon>
        <taxon>ecological metagenomes</taxon>
    </lineage>
</organism>